<keyword evidence="3" id="KW-1185">Reference proteome</keyword>
<comment type="caution">
    <text evidence="2">The sequence shown here is derived from an EMBL/GenBank/DDBJ whole genome shotgun (WGS) entry which is preliminary data.</text>
</comment>
<feature type="transmembrane region" description="Helical" evidence="1">
    <location>
        <begin position="94"/>
        <end position="111"/>
    </location>
</feature>
<accession>A0ABU9VH35</accession>
<keyword evidence="1" id="KW-1133">Transmembrane helix</keyword>
<proteinExistence type="predicted"/>
<organism evidence="2 3">
    <name type="scientific">Alkalicoccobacillus gibsonii</name>
    <dbReference type="NCBI Taxonomy" id="79881"/>
    <lineage>
        <taxon>Bacteria</taxon>
        <taxon>Bacillati</taxon>
        <taxon>Bacillota</taxon>
        <taxon>Bacilli</taxon>
        <taxon>Bacillales</taxon>
        <taxon>Bacillaceae</taxon>
        <taxon>Alkalicoccobacillus</taxon>
    </lineage>
</organism>
<feature type="transmembrane region" description="Helical" evidence="1">
    <location>
        <begin position="31"/>
        <end position="54"/>
    </location>
</feature>
<feature type="transmembrane region" description="Helical" evidence="1">
    <location>
        <begin position="5"/>
        <end position="25"/>
    </location>
</feature>
<name>A0ABU9VH35_9BACI</name>
<dbReference type="EMBL" id="JBCITK010000001">
    <property type="protein sequence ID" value="MEN0643219.1"/>
    <property type="molecule type" value="Genomic_DNA"/>
</dbReference>
<evidence type="ECO:0000256" key="1">
    <source>
        <dbReference type="SAM" id="Phobius"/>
    </source>
</evidence>
<evidence type="ECO:0000313" key="3">
    <source>
        <dbReference type="Proteomes" id="UP001418796"/>
    </source>
</evidence>
<keyword evidence="1" id="KW-0812">Transmembrane</keyword>
<reference evidence="2 3" key="1">
    <citation type="submission" date="2024-03" db="EMBL/GenBank/DDBJ databases">
        <title>Bacilli Hybrid Assemblies.</title>
        <authorList>
            <person name="Kovac J."/>
        </authorList>
    </citation>
    <scope>NUCLEOTIDE SEQUENCE [LARGE SCALE GENOMIC DNA]</scope>
    <source>
        <strain evidence="2 3">FSL R7-0666</strain>
    </source>
</reference>
<evidence type="ECO:0000313" key="2">
    <source>
        <dbReference type="EMBL" id="MEN0643219.1"/>
    </source>
</evidence>
<keyword evidence="1" id="KW-0472">Membrane</keyword>
<sequence length="125" mass="14255">MKKVIITLQICFNATFIIFIIKDFFPSLPFLNLLTTPLFVTTIVVVGVLEASLSKLTKINTNKEHFYINIIALLSVLIFITSMALQGIQSQSKFISPVILIVLLITLVQTYKEWKDLRRPVTERV</sequence>
<protein>
    <submittedName>
        <fullName evidence="2">Uncharacterized protein</fullName>
    </submittedName>
</protein>
<feature type="transmembrane region" description="Helical" evidence="1">
    <location>
        <begin position="66"/>
        <end position="88"/>
    </location>
</feature>
<dbReference type="RefSeq" id="WP_343130173.1">
    <property type="nucleotide sequence ID" value="NZ_JBCITK010000001.1"/>
</dbReference>
<dbReference type="Proteomes" id="UP001418796">
    <property type="component" value="Unassembled WGS sequence"/>
</dbReference>
<gene>
    <name evidence="2" type="ORF">MKY91_08690</name>
</gene>